<gene>
    <name evidence="6" type="ORF">SAMN02799620_02571</name>
</gene>
<dbReference type="InterPro" id="IPR000675">
    <property type="entry name" value="Cutinase/axe"/>
</dbReference>
<feature type="compositionally biased region" description="Low complexity" evidence="5">
    <location>
        <begin position="250"/>
        <end position="259"/>
    </location>
</feature>
<dbReference type="SMART" id="SM01110">
    <property type="entry name" value="Cutinase"/>
    <property type="match status" value="1"/>
</dbReference>
<evidence type="ECO:0000313" key="6">
    <source>
        <dbReference type="EMBL" id="SCX18861.1"/>
    </source>
</evidence>
<proteinExistence type="inferred from homology"/>
<evidence type="ECO:0000256" key="3">
    <source>
        <dbReference type="ARBA" id="ARBA00022801"/>
    </source>
</evidence>
<keyword evidence="2" id="KW-0719">Serine esterase</keyword>
<dbReference type="SUPFAM" id="SSF53474">
    <property type="entry name" value="alpha/beta-Hydrolases"/>
    <property type="match status" value="1"/>
</dbReference>
<sequence>MIGLWRSDAVGLALCQHESVTSWRNVAAVGVAAAATAILQNAAIPAAHAVGCPDAEVIFARGTTEDPGPGPTGADFIAALRDRLPGKSVGTYAVDYPATLDFATAVNGISDARARILSTAATCPDTKMVLGGFSQGAAVMGFVTSSTIPDGVDPAAVPAPMPPEIANHVAAVTLFGKPSARFMRAINDPTVNVGPNYLAKTVDLCVDNDLVCDPAGRSFSAHNTYFDAGMVDQAAAFAANALQASWAATAPTAPSTGPAPAAPIPVTAHLGGTPPPVTLTPAAPLGPPPGPVMAAAPAPGIAPGPGAPTAPVL</sequence>
<accession>A0A1G4W9B7</accession>
<name>A0A1G4W9B7_9MYCO</name>
<dbReference type="Proteomes" id="UP000199707">
    <property type="component" value="Unassembled WGS sequence"/>
</dbReference>
<feature type="region of interest" description="Disordered" evidence="5">
    <location>
        <begin position="250"/>
        <end position="291"/>
    </location>
</feature>
<dbReference type="PANTHER" id="PTHR33630:SF9">
    <property type="entry name" value="CUTINASE 4"/>
    <property type="match status" value="1"/>
</dbReference>
<protein>
    <submittedName>
        <fullName evidence="6">Cutinase</fullName>
    </submittedName>
</protein>
<dbReference type="STRING" id="1502745.SAMN02799620_02571"/>
<evidence type="ECO:0000313" key="7">
    <source>
        <dbReference type="Proteomes" id="UP000199707"/>
    </source>
</evidence>
<evidence type="ECO:0000256" key="1">
    <source>
        <dbReference type="ARBA" id="ARBA00007534"/>
    </source>
</evidence>
<dbReference type="Pfam" id="PF01083">
    <property type="entry name" value="Cutinase"/>
    <property type="match status" value="1"/>
</dbReference>
<keyword evidence="3" id="KW-0378">Hydrolase</keyword>
<organism evidence="6 7">
    <name type="scientific">Mycolicibacterium fluoranthenivorans</name>
    <dbReference type="NCBI Taxonomy" id="258505"/>
    <lineage>
        <taxon>Bacteria</taxon>
        <taxon>Bacillati</taxon>
        <taxon>Actinomycetota</taxon>
        <taxon>Actinomycetes</taxon>
        <taxon>Mycobacteriales</taxon>
        <taxon>Mycobacteriaceae</taxon>
        <taxon>Mycolicibacterium</taxon>
    </lineage>
</organism>
<reference evidence="7" key="1">
    <citation type="submission" date="2016-10" db="EMBL/GenBank/DDBJ databases">
        <authorList>
            <person name="Varghese N."/>
            <person name="Submissions S."/>
        </authorList>
    </citation>
    <scope>NUCLEOTIDE SEQUENCE [LARGE SCALE GENOMIC DNA]</scope>
    <source>
        <strain evidence="7">UNC267MFSha1.1M11</strain>
    </source>
</reference>
<dbReference type="Gene3D" id="3.40.50.1820">
    <property type="entry name" value="alpha/beta hydrolase"/>
    <property type="match status" value="1"/>
</dbReference>
<dbReference type="InterPro" id="IPR029058">
    <property type="entry name" value="AB_hydrolase_fold"/>
</dbReference>
<dbReference type="GO" id="GO:0052689">
    <property type="term" value="F:carboxylic ester hydrolase activity"/>
    <property type="evidence" value="ECO:0007669"/>
    <property type="project" value="UniProtKB-KW"/>
</dbReference>
<evidence type="ECO:0000256" key="2">
    <source>
        <dbReference type="ARBA" id="ARBA00022487"/>
    </source>
</evidence>
<feature type="compositionally biased region" description="Pro residues" evidence="5">
    <location>
        <begin position="273"/>
        <end position="291"/>
    </location>
</feature>
<evidence type="ECO:0000256" key="4">
    <source>
        <dbReference type="ARBA" id="ARBA00023157"/>
    </source>
</evidence>
<keyword evidence="4" id="KW-1015">Disulfide bond</keyword>
<evidence type="ECO:0000256" key="5">
    <source>
        <dbReference type="SAM" id="MobiDB-lite"/>
    </source>
</evidence>
<comment type="similarity">
    <text evidence="1">Belongs to the cutinase family.</text>
</comment>
<dbReference type="EMBL" id="FMUB01000005">
    <property type="protein sequence ID" value="SCX18861.1"/>
    <property type="molecule type" value="Genomic_DNA"/>
</dbReference>
<dbReference type="PANTHER" id="PTHR33630">
    <property type="entry name" value="CUTINASE RV1984C-RELATED-RELATED"/>
    <property type="match status" value="1"/>
</dbReference>
<dbReference type="AlphaFoldDB" id="A0A1G4W9B7"/>